<dbReference type="Pfam" id="PF12867">
    <property type="entry name" value="DinB_2"/>
    <property type="match status" value="1"/>
</dbReference>
<dbReference type="EMBL" id="FTMI01000003">
    <property type="protein sequence ID" value="SIQ31113.1"/>
    <property type="molecule type" value="Genomic_DNA"/>
</dbReference>
<protein>
    <submittedName>
        <fullName evidence="2">DinB superfamily protein</fullName>
    </submittedName>
</protein>
<dbReference type="Gene3D" id="2.160.20.80">
    <property type="entry name" value="E3 ubiquitin-protein ligase SopA"/>
    <property type="match status" value="1"/>
</dbReference>
<dbReference type="AlphaFoldDB" id="A0A1N6RQL3"/>
<name>A0A1N6RQL3_9MICO</name>
<evidence type="ECO:0000313" key="2">
    <source>
        <dbReference type="EMBL" id="SIQ31113.1"/>
    </source>
</evidence>
<evidence type="ECO:0000313" key="3">
    <source>
        <dbReference type="Proteomes" id="UP000186235"/>
    </source>
</evidence>
<dbReference type="Proteomes" id="UP000186235">
    <property type="component" value="Unassembled WGS sequence"/>
</dbReference>
<evidence type="ECO:0000259" key="1">
    <source>
        <dbReference type="Pfam" id="PF12867"/>
    </source>
</evidence>
<accession>A0A1N6RQL3</accession>
<dbReference type="InterPro" id="IPR034660">
    <property type="entry name" value="DinB/YfiT-like"/>
</dbReference>
<feature type="domain" description="DinB-like" evidence="1">
    <location>
        <begin position="96"/>
        <end position="238"/>
    </location>
</feature>
<sequence>MVRFTRSDDLRGATFEGVDLRGSRFVEPDLSGVVVRGAQVEGLDVDAPWLSDGDAPVLVNGVDVRGFVEAELDRRFPGRELRRAADPEGLRVAWAALESTWAATLERVAALPASAVDVSVEGEWSFAQTVRHLVLATDAWLGRAVLGVEQPFHPLGQPGPQAAEDGLDLSLFAVGTPSFGDVLEARAGRVAMVRDFLAGVTPESLGVVRHNPWSPEYPETTLSCVHVILEEEWEHHRFAVRDLAVVEASLAG</sequence>
<reference evidence="3" key="1">
    <citation type="submission" date="2017-01" db="EMBL/GenBank/DDBJ databases">
        <authorList>
            <person name="Varghese N."/>
            <person name="Submissions S."/>
        </authorList>
    </citation>
    <scope>NUCLEOTIDE SEQUENCE [LARGE SCALE GENOMIC DNA]</scope>
    <source>
        <strain evidence="3">3bp</strain>
    </source>
</reference>
<dbReference type="SUPFAM" id="SSF109854">
    <property type="entry name" value="DinB/YfiT-like putative metalloenzymes"/>
    <property type="match status" value="1"/>
</dbReference>
<proteinExistence type="predicted"/>
<dbReference type="InterPro" id="IPR024775">
    <property type="entry name" value="DinB-like"/>
</dbReference>
<dbReference type="SUPFAM" id="SSF141571">
    <property type="entry name" value="Pentapeptide repeat-like"/>
    <property type="match status" value="1"/>
</dbReference>
<dbReference type="Gene3D" id="1.20.120.450">
    <property type="entry name" value="dinb family like domain"/>
    <property type="match status" value="1"/>
</dbReference>
<organism evidence="2 3">
    <name type="scientific">Cellulosimicrobium aquatile</name>
    <dbReference type="NCBI Taxonomy" id="1612203"/>
    <lineage>
        <taxon>Bacteria</taxon>
        <taxon>Bacillati</taxon>
        <taxon>Actinomycetota</taxon>
        <taxon>Actinomycetes</taxon>
        <taxon>Micrococcales</taxon>
        <taxon>Promicromonosporaceae</taxon>
        <taxon>Cellulosimicrobium</taxon>
    </lineage>
</organism>
<dbReference type="RefSeq" id="WP_076404872.1">
    <property type="nucleotide sequence ID" value="NZ_FTMI01000003.1"/>
</dbReference>
<keyword evidence="3" id="KW-1185">Reference proteome</keyword>
<gene>
    <name evidence="2" type="ORF">SAMN05518682_2063</name>
</gene>